<reference evidence="1" key="1">
    <citation type="submission" date="2014-12" db="EMBL/GenBank/DDBJ databases">
        <title>Insight into the proteome of Arion vulgaris.</title>
        <authorList>
            <person name="Aradska J."/>
            <person name="Bulat T."/>
            <person name="Smidak R."/>
            <person name="Sarate P."/>
            <person name="Gangsoo J."/>
            <person name="Sialana F."/>
            <person name="Bilban M."/>
            <person name="Lubec G."/>
        </authorList>
    </citation>
    <scope>NUCLEOTIDE SEQUENCE</scope>
    <source>
        <tissue evidence="1">Skin</tissue>
    </source>
</reference>
<organism evidence="1">
    <name type="scientific">Arion vulgaris</name>
    <dbReference type="NCBI Taxonomy" id="1028688"/>
    <lineage>
        <taxon>Eukaryota</taxon>
        <taxon>Metazoa</taxon>
        <taxon>Spiralia</taxon>
        <taxon>Lophotrochozoa</taxon>
        <taxon>Mollusca</taxon>
        <taxon>Gastropoda</taxon>
        <taxon>Heterobranchia</taxon>
        <taxon>Euthyneura</taxon>
        <taxon>Panpulmonata</taxon>
        <taxon>Eupulmonata</taxon>
        <taxon>Stylommatophora</taxon>
        <taxon>Helicina</taxon>
        <taxon>Arionoidea</taxon>
        <taxon>Arionidae</taxon>
        <taxon>Arion</taxon>
    </lineage>
</organism>
<proteinExistence type="predicted"/>
<gene>
    <name evidence="1" type="primary">ORF182042</name>
</gene>
<evidence type="ECO:0000313" key="1">
    <source>
        <dbReference type="EMBL" id="CEK91292.1"/>
    </source>
</evidence>
<name>A0A0B7BEH9_9EUPU</name>
<accession>A0A0B7BEH9</accession>
<feature type="non-terminal residue" evidence="1">
    <location>
        <position position="1"/>
    </location>
</feature>
<dbReference type="EMBL" id="HACG01044427">
    <property type="protein sequence ID" value="CEK91292.1"/>
    <property type="molecule type" value="Transcribed_RNA"/>
</dbReference>
<protein>
    <submittedName>
        <fullName evidence="1">Uncharacterized protein</fullName>
    </submittedName>
</protein>
<dbReference type="AlphaFoldDB" id="A0A0B7BEH9"/>
<sequence>VQSPPQSSIDYLNSPARSTVPDSMYNAYSDYPLKNIKPRFPSYISGDLRDN</sequence>